<sequence>MSTFEHIITDSENNHHEVDFHLTNDSFGITCTAPFSLTHQLLSGGKQQGSELLTLTQGDMTIRFVPTRAMAILDVVVAGTRFGWDSSVKEVVNPAFINQEAFGGLGWLEGFNEMVVRCGYQWAGHPGVDGEEMLTLHGRIQNTPASFVKLTVDQSPPHNITLSARVDEKCFKRSDFEVWMHVSVTPGENKLVIRDELINRGDYEREYQVIYHNNFGTPVLDAGGQLHVPAKSVSPFNEYAKQGLASWDSIDPPRKGFDEMVFNVFPISDEQGNTTAVLHNAQANKGVAVGYNTSQLPVLTIWKNLDTPKQGYVVGIEPGTSFAYNRLYQRALGLVPTIGANESREFDVSFTFLMNEQQVASQVADVICLQHTTLLSLDDEPLVTLPS</sequence>
<dbReference type="Gene3D" id="2.70.98.10">
    <property type="match status" value="1"/>
</dbReference>
<dbReference type="Pfam" id="PF14486">
    <property type="entry name" value="DUF4432"/>
    <property type="match status" value="1"/>
</dbReference>
<dbReference type="CDD" id="cd09023">
    <property type="entry name" value="Aldose_epim_Ec_c4013"/>
    <property type="match status" value="1"/>
</dbReference>
<dbReference type="InterPro" id="IPR014718">
    <property type="entry name" value="GH-type_carb-bd"/>
</dbReference>
<evidence type="ECO:0000313" key="1">
    <source>
        <dbReference type="EMBL" id="MDO6453782.1"/>
    </source>
</evidence>
<dbReference type="RefSeq" id="WP_303550103.1">
    <property type="nucleotide sequence ID" value="NZ_JAUOPG010000005.1"/>
</dbReference>
<reference evidence="1" key="1">
    <citation type="submission" date="2023-07" db="EMBL/GenBank/DDBJ databases">
        <title>Genome content predicts the carbon catabolic preferences of heterotrophic bacteria.</title>
        <authorList>
            <person name="Gralka M."/>
        </authorList>
    </citation>
    <scope>NUCLEOTIDE SEQUENCE</scope>
    <source>
        <strain evidence="1">I2M16</strain>
    </source>
</reference>
<name>A0AAW7XI02_9GAMM</name>
<dbReference type="InterPro" id="IPR027839">
    <property type="entry name" value="DUF4432"/>
</dbReference>
<gene>
    <name evidence="1" type="ORF">Q4490_09410</name>
</gene>
<proteinExistence type="predicted"/>
<dbReference type="GO" id="GO:0030246">
    <property type="term" value="F:carbohydrate binding"/>
    <property type="evidence" value="ECO:0007669"/>
    <property type="project" value="InterPro"/>
</dbReference>
<comment type="caution">
    <text evidence="1">The sequence shown here is derived from an EMBL/GenBank/DDBJ whole genome shotgun (WGS) entry which is preliminary data.</text>
</comment>
<dbReference type="AlphaFoldDB" id="A0AAW7XI02"/>
<accession>A0AAW7XI02</accession>
<protein>
    <submittedName>
        <fullName evidence="1">Aldose 1-epimerase family protein</fullName>
    </submittedName>
</protein>
<evidence type="ECO:0000313" key="2">
    <source>
        <dbReference type="Proteomes" id="UP001169862"/>
    </source>
</evidence>
<dbReference type="Proteomes" id="UP001169862">
    <property type="component" value="Unassembled WGS sequence"/>
</dbReference>
<organism evidence="1 2">
    <name type="scientific">Neptunomonas phycophila</name>
    <dbReference type="NCBI Taxonomy" id="1572645"/>
    <lineage>
        <taxon>Bacteria</taxon>
        <taxon>Pseudomonadati</taxon>
        <taxon>Pseudomonadota</taxon>
        <taxon>Gammaproteobacteria</taxon>
        <taxon>Oceanospirillales</taxon>
        <taxon>Oceanospirillaceae</taxon>
        <taxon>Neptunomonas</taxon>
    </lineage>
</organism>
<dbReference type="EMBL" id="JAUOPG010000005">
    <property type="protein sequence ID" value="MDO6453782.1"/>
    <property type="molecule type" value="Genomic_DNA"/>
</dbReference>